<accession>A0ABR1B9N7</accession>
<proteinExistence type="predicted"/>
<dbReference type="Proteomes" id="UP001359485">
    <property type="component" value="Unassembled WGS sequence"/>
</dbReference>
<comment type="caution">
    <text evidence="1">The sequence shown here is derived from an EMBL/GenBank/DDBJ whole genome shotgun (WGS) entry which is preliminary data.</text>
</comment>
<keyword evidence="2" id="KW-1185">Reference proteome</keyword>
<protein>
    <submittedName>
        <fullName evidence="1">Uncharacterized protein</fullName>
    </submittedName>
</protein>
<evidence type="ECO:0000313" key="1">
    <source>
        <dbReference type="EMBL" id="KAK6640171.1"/>
    </source>
</evidence>
<sequence>MVKKEVVCLLLLGRETERGVSYGKDRCLKLQAGVETTLRGVSFCCPKGHRQGEDSMRRMKTVGGPEKQRNYNGVLLITGKYMGHSSGPRDGLNS</sequence>
<reference evidence="1 2" key="1">
    <citation type="submission" date="2023-09" db="EMBL/GenBank/DDBJ databases">
        <title>Genomes of two closely related lineages of the louse Polyplax serrata with different host specificities.</title>
        <authorList>
            <person name="Martinu J."/>
            <person name="Tarabai H."/>
            <person name="Stefka J."/>
            <person name="Hypsa V."/>
        </authorList>
    </citation>
    <scope>NUCLEOTIDE SEQUENCE [LARGE SCALE GENOMIC DNA]</scope>
    <source>
        <strain evidence="1">98ZLc_SE</strain>
    </source>
</reference>
<evidence type="ECO:0000313" key="2">
    <source>
        <dbReference type="Proteomes" id="UP001359485"/>
    </source>
</evidence>
<name>A0ABR1B9N7_POLSC</name>
<gene>
    <name evidence="1" type="ORF">RUM44_011857</name>
</gene>
<organism evidence="1 2">
    <name type="scientific">Polyplax serrata</name>
    <name type="common">Common mouse louse</name>
    <dbReference type="NCBI Taxonomy" id="468196"/>
    <lineage>
        <taxon>Eukaryota</taxon>
        <taxon>Metazoa</taxon>
        <taxon>Ecdysozoa</taxon>
        <taxon>Arthropoda</taxon>
        <taxon>Hexapoda</taxon>
        <taxon>Insecta</taxon>
        <taxon>Pterygota</taxon>
        <taxon>Neoptera</taxon>
        <taxon>Paraneoptera</taxon>
        <taxon>Psocodea</taxon>
        <taxon>Troctomorpha</taxon>
        <taxon>Phthiraptera</taxon>
        <taxon>Anoplura</taxon>
        <taxon>Polyplacidae</taxon>
        <taxon>Polyplax</taxon>
    </lineage>
</organism>
<dbReference type="EMBL" id="JAWJWF010000001">
    <property type="protein sequence ID" value="KAK6640171.1"/>
    <property type="molecule type" value="Genomic_DNA"/>
</dbReference>